<evidence type="ECO:0000313" key="6">
    <source>
        <dbReference type="EMBL" id="CAF3995529.1"/>
    </source>
</evidence>
<dbReference type="Proteomes" id="UP000682733">
    <property type="component" value="Unassembled WGS sequence"/>
</dbReference>
<dbReference type="EMBL" id="CAJNOQ010018961">
    <property type="protein sequence ID" value="CAF1440199.1"/>
    <property type="molecule type" value="Genomic_DNA"/>
</dbReference>
<accession>A0A815P167</accession>
<evidence type="ECO:0000313" key="4">
    <source>
        <dbReference type="EMBL" id="CAF1184408.1"/>
    </source>
</evidence>
<keyword evidence="1" id="KW-0378">Hydrolase</keyword>
<evidence type="ECO:0000259" key="3">
    <source>
        <dbReference type="Pfam" id="PF00561"/>
    </source>
</evidence>
<dbReference type="Proteomes" id="UP000677228">
    <property type="component" value="Unassembled WGS sequence"/>
</dbReference>
<dbReference type="AlphaFoldDB" id="A0A815P167"/>
<dbReference type="OrthoDB" id="408373at2759"/>
<gene>
    <name evidence="5" type="ORF">GPM918_LOCUS34346</name>
    <name evidence="4" type="ORF">OVA965_LOCUS23223</name>
    <name evidence="7" type="ORF">SRO942_LOCUS35045</name>
    <name evidence="6" type="ORF">TMI583_LOCUS23938</name>
</gene>
<dbReference type="Proteomes" id="UP000663829">
    <property type="component" value="Unassembled WGS sequence"/>
</dbReference>
<evidence type="ECO:0000313" key="7">
    <source>
        <dbReference type="EMBL" id="CAF4316665.1"/>
    </source>
</evidence>
<dbReference type="InterPro" id="IPR000073">
    <property type="entry name" value="AB_hydrolase_1"/>
</dbReference>
<keyword evidence="8" id="KW-1185">Reference proteome</keyword>
<dbReference type="EMBL" id="CAJNOK010013433">
    <property type="protein sequence ID" value="CAF1184408.1"/>
    <property type="molecule type" value="Genomic_DNA"/>
</dbReference>
<dbReference type="PRINTS" id="PR00412">
    <property type="entry name" value="EPOXHYDRLASE"/>
</dbReference>
<dbReference type="SUPFAM" id="SSF53474">
    <property type="entry name" value="alpha/beta-Hydrolases"/>
    <property type="match status" value="1"/>
</dbReference>
<dbReference type="InterPro" id="IPR000639">
    <property type="entry name" value="Epox_hydrolase-like"/>
</dbReference>
<dbReference type="PRINTS" id="PR00111">
    <property type="entry name" value="ABHYDROLASE"/>
</dbReference>
<comment type="caution">
    <text evidence="5">The sequence shown here is derived from an EMBL/GenBank/DDBJ whole genome shotgun (WGS) entry which is preliminary data.</text>
</comment>
<evidence type="ECO:0000256" key="1">
    <source>
        <dbReference type="ARBA" id="ARBA00022801"/>
    </source>
</evidence>
<name>A0A815P167_9BILA</name>
<evidence type="ECO:0000313" key="5">
    <source>
        <dbReference type="EMBL" id="CAF1440199.1"/>
    </source>
</evidence>
<dbReference type="Proteomes" id="UP000681722">
    <property type="component" value="Unassembled WGS sequence"/>
</dbReference>
<reference evidence="5" key="1">
    <citation type="submission" date="2021-02" db="EMBL/GenBank/DDBJ databases">
        <authorList>
            <person name="Nowell W R."/>
        </authorList>
    </citation>
    <scope>NUCLEOTIDE SEQUENCE</scope>
</reference>
<protein>
    <recommendedName>
        <fullName evidence="3">AB hydrolase-1 domain-containing protein</fullName>
    </recommendedName>
</protein>
<dbReference type="Gene3D" id="3.40.50.1820">
    <property type="entry name" value="alpha/beta hydrolase"/>
    <property type="match status" value="1"/>
</dbReference>
<dbReference type="InterPro" id="IPR029058">
    <property type="entry name" value="AB_hydrolase_fold"/>
</dbReference>
<evidence type="ECO:0000313" key="8">
    <source>
        <dbReference type="Proteomes" id="UP000663829"/>
    </source>
</evidence>
<dbReference type="Pfam" id="PF00561">
    <property type="entry name" value="Abhydrolase_1"/>
    <property type="match status" value="1"/>
</dbReference>
<sequence>MSTLPPIDSTALPAGIKSRFIDNVNGLRMHILEAGNDDGRPLLLLLHGFPELAYSWRKIMMPLAEQGYHVIAPDQRGYGRTTSSDNNNDDDFTSFSMLNSCQDIITLLYRLGKTKVRSVMGHDLGLGIAANLALIRPDIFESLIMMSAQYSGPPPLDTPSRTPVIDALKHLGKKHYQWYFSSVKQADSDMINAKQGLKEFFRGYLYFKSAEHPKNKNIFELKEWNADELCKLPGYYVMQLESTMPETVLSNVPDSIVLQREMSAWVTEDDLQMYSDEYQRSSFRGGLQHYKCMTSGYDQNQLKVFSGMKIKCPAMFLSGANDWGNQLEPGSMKKMGTKDVCEDWRGWELIDGAGHWVQEEQPEKVITALFKFLDGVGTKR</sequence>
<dbReference type="GO" id="GO:0004301">
    <property type="term" value="F:epoxide hydrolase activity"/>
    <property type="evidence" value="ECO:0007669"/>
    <property type="project" value="UniProtKB-ARBA"/>
</dbReference>
<dbReference type="PANTHER" id="PTHR43329">
    <property type="entry name" value="EPOXIDE HYDROLASE"/>
    <property type="match status" value="1"/>
</dbReference>
<proteinExistence type="inferred from homology"/>
<dbReference type="EMBL" id="CAJOBC010084405">
    <property type="protein sequence ID" value="CAF4316665.1"/>
    <property type="molecule type" value="Genomic_DNA"/>
</dbReference>
<evidence type="ECO:0000256" key="2">
    <source>
        <dbReference type="ARBA" id="ARBA00038334"/>
    </source>
</evidence>
<dbReference type="EMBL" id="CAJOBA010034959">
    <property type="protein sequence ID" value="CAF3995529.1"/>
    <property type="molecule type" value="Genomic_DNA"/>
</dbReference>
<organism evidence="5 8">
    <name type="scientific">Didymodactylos carnosus</name>
    <dbReference type="NCBI Taxonomy" id="1234261"/>
    <lineage>
        <taxon>Eukaryota</taxon>
        <taxon>Metazoa</taxon>
        <taxon>Spiralia</taxon>
        <taxon>Gnathifera</taxon>
        <taxon>Rotifera</taxon>
        <taxon>Eurotatoria</taxon>
        <taxon>Bdelloidea</taxon>
        <taxon>Philodinida</taxon>
        <taxon>Philodinidae</taxon>
        <taxon>Didymodactylos</taxon>
    </lineage>
</organism>
<comment type="similarity">
    <text evidence="2">Belongs to the AB hydrolase superfamily. Epoxide hydrolase family.</text>
</comment>
<feature type="domain" description="AB hydrolase-1" evidence="3">
    <location>
        <begin position="41"/>
        <end position="361"/>
    </location>
</feature>